<dbReference type="Proteomes" id="UP000180235">
    <property type="component" value="Chromosome"/>
</dbReference>
<dbReference type="RefSeq" id="WP_157776253.1">
    <property type="nucleotide sequence ID" value="NZ_CP017675.1"/>
</dbReference>
<protein>
    <submittedName>
        <fullName evidence="1">Uncharacterized protein</fullName>
    </submittedName>
</protein>
<evidence type="ECO:0000313" key="2">
    <source>
        <dbReference type="Proteomes" id="UP000180235"/>
    </source>
</evidence>
<dbReference type="STRING" id="1188229.GlitD10_2533"/>
<sequence>MARWNDEMLDRLADQTQANTDTITRLEVKVEANTDAITRLEAKVDANAEAIRELREGQAMMMQIVMKQQSSIEELRHDTRTMQADVRLLLDVLTRNYPNGHQGVN</sequence>
<evidence type="ECO:0000313" key="1">
    <source>
        <dbReference type="EMBL" id="APB34871.1"/>
    </source>
</evidence>
<proteinExistence type="predicted"/>
<keyword evidence="2" id="KW-1185">Reference proteome</keyword>
<reference evidence="1 2" key="1">
    <citation type="submission" date="2016-10" db="EMBL/GenBank/DDBJ databases">
        <title>Description of Gloeomargarita lithophora gen. nov., sp. nov., a thylakoid-bearing basal-branching cyanobacterium with intracellular carbonates, and proposal for Gloeomargaritales ord. nov.</title>
        <authorList>
            <person name="Moreira D."/>
            <person name="Tavera R."/>
            <person name="Benzerara K."/>
            <person name="Skouri-Panet F."/>
            <person name="Couradeau E."/>
            <person name="Gerard E."/>
            <person name="Loussert C."/>
            <person name="Novelo E."/>
            <person name="Zivanovic Y."/>
            <person name="Lopez-Garcia P."/>
        </authorList>
    </citation>
    <scope>NUCLEOTIDE SEQUENCE [LARGE SCALE GENOMIC DNA]</scope>
    <source>
        <strain evidence="1 2">D10</strain>
    </source>
</reference>
<dbReference type="KEGG" id="glt:GlitD10_2533"/>
<accession>A0A1J0AG27</accession>
<dbReference type="Gene3D" id="1.20.5.340">
    <property type="match status" value="1"/>
</dbReference>
<dbReference type="EMBL" id="CP017675">
    <property type="protein sequence ID" value="APB34871.1"/>
    <property type="molecule type" value="Genomic_DNA"/>
</dbReference>
<organism evidence="1 2">
    <name type="scientific">Gloeomargarita lithophora Alchichica-D10</name>
    <dbReference type="NCBI Taxonomy" id="1188229"/>
    <lineage>
        <taxon>Bacteria</taxon>
        <taxon>Bacillati</taxon>
        <taxon>Cyanobacteriota</taxon>
        <taxon>Cyanophyceae</taxon>
        <taxon>Gloeomargaritales</taxon>
        <taxon>Gloeomargaritaceae</taxon>
        <taxon>Gloeomargarita</taxon>
    </lineage>
</organism>
<dbReference type="AlphaFoldDB" id="A0A1J0AG27"/>
<name>A0A1J0AG27_9CYAN</name>
<gene>
    <name evidence="1" type="ORF">GlitD10_2533</name>
</gene>